<keyword evidence="2 5" id="KW-0689">Ribosomal protein</keyword>
<evidence type="ECO:0000256" key="2">
    <source>
        <dbReference type="ARBA" id="ARBA00022980"/>
    </source>
</evidence>
<dbReference type="GO" id="GO:0003735">
    <property type="term" value="F:structural constituent of ribosome"/>
    <property type="evidence" value="ECO:0007669"/>
    <property type="project" value="InterPro"/>
</dbReference>
<dbReference type="EMBL" id="MRCB01000006">
    <property type="protein sequence ID" value="OKH24410.1"/>
    <property type="molecule type" value="Genomic_DNA"/>
</dbReference>
<feature type="region of interest" description="Disordered" evidence="6">
    <location>
        <begin position="58"/>
        <end position="100"/>
    </location>
</feature>
<dbReference type="InterPro" id="IPR001854">
    <property type="entry name" value="Ribosomal_uL29"/>
</dbReference>
<keyword evidence="8" id="KW-1185">Reference proteome</keyword>
<organism evidence="7 8">
    <name type="scientific">Hydrococcus rivularis NIES-593</name>
    <dbReference type="NCBI Taxonomy" id="1921803"/>
    <lineage>
        <taxon>Bacteria</taxon>
        <taxon>Bacillati</taxon>
        <taxon>Cyanobacteriota</taxon>
        <taxon>Cyanophyceae</taxon>
        <taxon>Pleurocapsales</taxon>
        <taxon>Hydrococcaceae</taxon>
        <taxon>Hydrococcus</taxon>
    </lineage>
</organism>
<dbReference type="GO" id="GO:0006412">
    <property type="term" value="P:translation"/>
    <property type="evidence" value="ECO:0007669"/>
    <property type="project" value="UniProtKB-UniRule"/>
</dbReference>
<evidence type="ECO:0000313" key="8">
    <source>
        <dbReference type="Proteomes" id="UP000186868"/>
    </source>
</evidence>
<dbReference type="SUPFAM" id="SSF46561">
    <property type="entry name" value="Ribosomal protein L29 (L29p)"/>
    <property type="match status" value="1"/>
</dbReference>
<dbReference type="STRING" id="1921803.NIES593_06925"/>
<dbReference type="OrthoDB" id="9815192at2"/>
<dbReference type="Proteomes" id="UP000186868">
    <property type="component" value="Unassembled WGS sequence"/>
</dbReference>
<dbReference type="GO" id="GO:0022625">
    <property type="term" value="C:cytosolic large ribosomal subunit"/>
    <property type="evidence" value="ECO:0007669"/>
    <property type="project" value="TreeGrafter"/>
</dbReference>
<dbReference type="PANTHER" id="PTHR10916:SF0">
    <property type="entry name" value="LARGE RIBOSOMAL SUBUNIT PROTEIN UL29C"/>
    <property type="match status" value="1"/>
</dbReference>
<feature type="compositionally biased region" description="Polar residues" evidence="6">
    <location>
        <begin position="69"/>
        <end position="79"/>
    </location>
</feature>
<dbReference type="HAMAP" id="MF_00374">
    <property type="entry name" value="Ribosomal_uL29"/>
    <property type="match status" value="1"/>
</dbReference>
<gene>
    <name evidence="5" type="primary">rpmC</name>
    <name evidence="5" type="synonym">rpl29</name>
    <name evidence="7" type="ORF">NIES593_06925</name>
</gene>
<dbReference type="PANTHER" id="PTHR10916">
    <property type="entry name" value="60S RIBOSOMAL PROTEIN L35/50S RIBOSOMAL PROTEIN L29"/>
    <property type="match status" value="1"/>
</dbReference>
<evidence type="ECO:0000256" key="4">
    <source>
        <dbReference type="ARBA" id="ARBA00035204"/>
    </source>
</evidence>
<protein>
    <recommendedName>
        <fullName evidence="4 5">Large ribosomal subunit protein uL29</fullName>
    </recommendedName>
</protein>
<dbReference type="InterPro" id="IPR036049">
    <property type="entry name" value="Ribosomal_uL29_sf"/>
</dbReference>
<comment type="similarity">
    <text evidence="1 5">Belongs to the universal ribosomal protein uL29 family.</text>
</comment>
<dbReference type="AlphaFoldDB" id="A0A1U7HLD3"/>
<dbReference type="PROSITE" id="PS00579">
    <property type="entry name" value="RIBOSOMAL_L29"/>
    <property type="match status" value="1"/>
</dbReference>
<dbReference type="InterPro" id="IPR018254">
    <property type="entry name" value="Ribosomal_uL29_CS"/>
</dbReference>
<dbReference type="NCBIfam" id="TIGR00012">
    <property type="entry name" value="L29"/>
    <property type="match status" value="1"/>
</dbReference>
<dbReference type="InterPro" id="IPR050063">
    <property type="entry name" value="Ribosomal_protein_uL29"/>
</dbReference>
<evidence type="ECO:0000256" key="3">
    <source>
        <dbReference type="ARBA" id="ARBA00023274"/>
    </source>
</evidence>
<comment type="caution">
    <text evidence="7">The sequence shown here is derived from an EMBL/GenBank/DDBJ whole genome shotgun (WGS) entry which is preliminary data.</text>
</comment>
<evidence type="ECO:0000256" key="6">
    <source>
        <dbReference type="SAM" id="MobiDB-lite"/>
    </source>
</evidence>
<sequence>MPLPKIADARKLSDEELDTEILAAKRKLFELRLQQATRRLEKTHEFKHTRHRLAQLMTVERERQLGIASKTTPETSQGKEPTAAAKKKAKAKPSVTQEEE</sequence>
<name>A0A1U7HLD3_9CYAN</name>
<evidence type="ECO:0000256" key="1">
    <source>
        <dbReference type="ARBA" id="ARBA00009254"/>
    </source>
</evidence>
<evidence type="ECO:0000313" key="7">
    <source>
        <dbReference type="EMBL" id="OKH24410.1"/>
    </source>
</evidence>
<dbReference type="RefSeq" id="WP_073598896.1">
    <property type="nucleotide sequence ID" value="NZ_MRCB01000006.1"/>
</dbReference>
<evidence type="ECO:0000256" key="5">
    <source>
        <dbReference type="HAMAP-Rule" id="MF_00374"/>
    </source>
</evidence>
<dbReference type="Pfam" id="PF00831">
    <property type="entry name" value="Ribosomal_L29"/>
    <property type="match status" value="1"/>
</dbReference>
<accession>A0A1U7HLD3</accession>
<reference evidence="7 8" key="1">
    <citation type="submission" date="2016-11" db="EMBL/GenBank/DDBJ databases">
        <title>Draft Genome Sequences of Nine Cyanobacterial Strains from Diverse Habitats.</title>
        <authorList>
            <person name="Zhu T."/>
            <person name="Hou S."/>
            <person name="Lu X."/>
            <person name="Hess W.R."/>
        </authorList>
    </citation>
    <scope>NUCLEOTIDE SEQUENCE [LARGE SCALE GENOMIC DNA]</scope>
    <source>
        <strain evidence="7 8">NIES-593</strain>
    </source>
</reference>
<dbReference type="Gene3D" id="1.10.287.310">
    <property type="match status" value="1"/>
</dbReference>
<proteinExistence type="inferred from homology"/>
<keyword evidence="3 5" id="KW-0687">Ribonucleoprotein</keyword>